<organism evidence="6 7">
    <name type="scientific">Paenibacillus septentrionalis</name>
    <dbReference type="NCBI Taxonomy" id="429342"/>
    <lineage>
        <taxon>Bacteria</taxon>
        <taxon>Bacillati</taxon>
        <taxon>Bacillota</taxon>
        <taxon>Bacilli</taxon>
        <taxon>Bacillales</taxon>
        <taxon>Paenibacillaceae</taxon>
        <taxon>Paenibacillus</taxon>
    </lineage>
</organism>
<keyword evidence="7" id="KW-1185">Reference proteome</keyword>
<sequence length="310" mass="33632">MIVAIIGGGPAGLNAALVLARANHQVLLFDNQKPRNAVTGHMHGFITREGIAPGKFRRLAHQELERYPNVKRYYATVVDAKRMSDGTFLLATKKGRQVRAERLLLATGLKETLPQIQGLSRYYGKSIFSCPYCDGYELRNKQLAIMTEGSNAVALAATIQQWSKRLHLFTNGKSKLQSSEQELLRLMGVAFYQEPIHALVGPNGKLRQVVLQSGKRIACSGGFVSTYWKHAGSLAEQLGCKLAEHGGIWQDGKGRTSVAGIYVAGDAMSISPAQAVLAAGDGVRAAISLNQDAAQSLLNEHAKHLQNSQT</sequence>
<comment type="cofactor">
    <cofactor evidence="1">
        <name>FAD</name>
        <dbReference type="ChEBI" id="CHEBI:57692"/>
    </cofactor>
</comment>
<evidence type="ECO:0000256" key="4">
    <source>
        <dbReference type="ARBA" id="ARBA00023002"/>
    </source>
</evidence>
<evidence type="ECO:0000256" key="3">
    <source>
        <dbReference type="ARBA" id="ARBA00022630"/>
    </source>
</evidence>
<evidence type="ECO:0000313" key="7">
    <source>
        <dbReference type="Proteomes" id="UP001596233"/>
    </source>
</evidence>
<name>A0ABW1V685_9BACL</name>
<dbReference type="RefSeq" id="WP_379236047.1">
    <property type="nucleotide sequence ID" value="NZ_JBHSTE010000005.1"/>
</dbReference>
<dbReference type="EMBL" id="JBHSTE010000005">
    <property type="protein sequence ID" value="MFC6333979.1"/>
    <property type="molecule type" value="Genomic_DNA"/>
</dbReference>
<dbReference type="PANTHER" id="PTHR48105">
    <property type="entry name" value="THIOREDOXIN REDUCTASE 1-RELATED-RELATED"/>
    <property type="match status" value="1"/>
</dbReference>
<evidence type="ECO:0000256" key="2">
    <source>
        <dbReference type="ARBA" id="ARBA00011738"/>
    </source>
</evidence>
<accession>A0ABW1V685</accession>
<dbReference type="InterPro" id="IPR023753">
    <property type="entry name" value="FAD/NAD-binding_dom"/>
</dbReference>
<evidence type="ECO:0000259" key="5">
    <source>
        <dbReference type="Pfam" id="PF07992"/>
    </source>
</evidence>
<proteinExistence type="predicted"/>
<dbReference type="Pfam" id="PF07992">
    <property type="entry name" value="Pyr_redox_2"/>
    <property type="match status" value="1"/>
</dbReference>
<comment type="subunit">
    <text evidence="2">Homodimer.</text>
</comment>
<dbReference type="PRINTS" id="PR00368">
    <property type="entry name" value="FADPNR"/>
</dbReference>
<gene>
    <name evidence="6" type="ORF">ACFP56_15230</name>
</gene>
<reference evidence="7" key="1">
    <citation type="journal article" date="2019" name="Int. J. Syst. Evol. Microbiol.">
        <title>The Global Catalogue of Microorganisms (GCM) 10K type strain sequencing project: providing services to taxonomists for standard genome sequencing and annotation.</title>
        <authorList>
            <consortium name="The Broad Institute Genomics Platform"/>
            <consortium name="The Broad Institute Genome Sequencing Center for Infectious Disease"/>
            <person name="Wu L."/>
            <person name="Ma J."/>
        </authorList>
    </citation>
    <scope>NUCLEOTIDE SEQUENCE [LARGE SCALE GENOMIC DNA]</scope>
    <source>
        <strain evidence="7">PCU 280</strain>
    </source>
</reference>
<dbReference type="Proteomes" id="UP001596233">
    <property type="component" value="Unassembled WGS sequence"/>
</dbReference>
<dbReference type="PRINTS" id="PR00469">
    <property type="entry name" value="PNDRDTASEII"/>
</dbReference>
<dbReference type="InterPro" id="IPR050097">
    <property type="entry name" value="Ferredoxin-NADP_redctase_2"/>
</dbReference>
<evidence type="ECO:0000313" key="6">
    <source>
        <dbReference type="EMBL" id="MFC6333979.1"/>
    </source>
</evidence>
<protein>
    <submittedName>
        <fullName evidence="6">NAD(P)/FAD-dependent oxidoreductase</fullName>
    </submittedName>
</protein>
<evidence type="ECO:0000256" key="1">
    <source>
        <dbReference type="ARBA" id="ARBA00001974"/>
    </source>
</evidence>
<dbReference type="Gene3D" id="3.50.50.60">
    <property type="entry name" value="FAD/NAD(P)-binding domain"/>
    <property type="match status" value="2"/>
</dbReference>
<comment type="caution">
    <text evidence="6">The sequence shown here is derived from an EMBL/GenBank/DDBJ whole genome shotgun (WGS) entry which is preliminary data.</text>
</comment>
<keyword evidence="3" id="KW-0285">Flavoprotein</keyword>
<dbReference type="InterPro" id="IPR036188">
    <property type="entry name" value="FAD/NAD-bd_sf"/>
</dbReference>
<keyword evidence="4" id="KW-0560">Oxidoreductase</keyword>
<feature type="domain" description="FAD/NAD(P)-binding" evidence="5">
    <location>
        <begin position="3"/>
        <end position="282"/>
    </location>
</feature>
<dbReference type="SUPFAM" id="SSF51905">
    <property type="entry name" value="FAD/NAD(P)-binding domain"/>
    <property type="match status" value="1"/>
</dbReference>